<dbReference type="FunFam" id="3.40.50.150:FF:000195">
    <property type="entry name" value="Methyltransferase domain containing protein"/>
    <property type="match status" value="1"/>
</dbReference>
<dbReference type="GO" id="GO:0005634">
    <property type="term" value="C:nucleus"/>
    <property type="evidence" value="ECO:0007669"/>
    <property type="project" value="TreeGrafter"/>
</dbReference>
<dbReference type="GO" id="GO:0008757">
    <property type="term" value="F:S-adenosylmethionine-dependent methyltransferase activity"/>
    <property type="evidence" value="ECO:0007669"/>
    <property type="project" value="InterPro"/>
</dbReference>
<evidence type="ECO:0000256" key="2">
    <source>
        <dbReference type="ARBA" id="ARBA00022679"/>
    </source>
</evidence>
<feature type="domain" description="Methyltransferase type 11" evidence="5">
    <location>
        <begin position="52"/>
        <end position="141"/>
    </location>
</feature>
<feature type="compositionally biased region" description="Low complexity" evidence="4">
    <location>
        <begin position="228"/>
        <end position="239"/>
    </location>
</feature>
<feature type="region of interest" description="Disordered" evidence="4">
    <location>
        <begin position="1216"/>
        <end position="1236"/>
    </location>
</feature>
<evidence type="ECO:0000313" key="7">
    <source>
        <dbReference type="Proteomes" id="UP000801492"/>
    </source>
</evidence>
<gene>
    <name evidence="6" type="ORF">ILUMI_00211</name>
</gene>
<dbReference type="GO" id="GO:0106335">
    <property type="term" value="F:tRNA (5-carboxymethyluridine(34)-5-O)-methyltransferase activity"/>
    <property type="evidence" value="ECO:0007669"/>
    <property type="project" value="TreeGrafter"/>
</dbReference>
<dbReference type="GO" id="GO:0030488">
    <property type="term" value="P:tRNA methylation"/>
    <property type="evidence" value="ECO:0007669"/>
    <property type="project" value="TreeGrafter"/>
</dbReference>
<keyword evidence="2" id="KW-0808">Transferase</keyword>
<dbReference type="InterPro" id="IPR029063">
    <property type="entry name" value="SAM-dependent_MTases_sf"/>
</dbReference>
<dbReference type="Gene3D" id="3.40.50.150">
    <property type="entry name" value="Vaccinia Virus protein VP39"/>
    <property type="match status" value="2"/>
</dbReference>
<feature type="region of interest" description="Disordered" evidence="4">
    <location>
        <begin position="1152"/>
        <end position="1180"/>
    </location>
</feature>
<accession>A0A8K0DT40</accession>
<protein>
    <recommendedName>
        <fullName evidence="5">Methyltransferase type 11 domain-containing protein</fullName>
    </recommendedName>
</protein>
<feature type="compositionally biased region" description="Basic and acidic residues" evidence="4">
    <location>
        <begin position="553"/>
        <end position="579"/>
    </location>
</feature>
<organism evidence="6 7">
    <name type="scientific">Ignelater luminosus</name>
    <name type="common">Cucubano</name>
    <name type="synonym">Pyrophorus luminosus</name>
    <dbReference type="NCBI Taxonomy" id="2038154"/>
    <lineage>
        <taxon>Eukaryota</taxon>
        <taxon>Metazoa</taxon>
        <taxon>Ecdysozoa</taxon>
        <taxon>Arthropoda</taxon>
        <taxon>Hexapoda</taxon>
        <taxon>Insecta</taxon>
        <taxon>Pterygota</taxon>
        <taxon>Neoptera</taxon>
        <taxon>Endopterygota</taxon>
        <taxon>Coleoptera</taxon>
        <taxon>Polyphaga</taxon>
        <taxon>Elateriformia</taxon>
        <taxon>Elateroidea</taxon>
        <taxon>Elateridae</taxon>
        <taxon>Agrypninae</taxon>
        <taxon>Pyrophorini</taxon>
        <taxon>Ignelater</taxon>
    </lineage>
</organism>
<dbReference type="InterPro" id="IPR051422">
    <property type="entry name" value="AlkB_tRNA_MeTrf/Diox"/>
</dbReference>
<keyword evidence="7" id="KW-1185">Reference proteome</keyword>
<feature type="coiled-coil region" evidence="3">
    <location>
        <begin position="941"/>
        <end position="1009"/>
    </location>
</feature>
<sequence>MPADERVARSVALEQAYVHDVYEQFSENPRSRPWPRVQQFLEDLEQGSLICDVGCGNGKYLNVNTSIFNIGGDKSTRLCEVAREKENEVIVLDNLTLPFRDESLDAVLSIAVVHHLATTERRIRALRELARVLRIGGRIIISVWAMEQSHRKFESQDVLVPWHRPQQLSTPSLELTSTTTTSEDDCLPPYHAYTQSDSDSNRSTKAKGGIRKRGKTRHKGRSIDPGRSSSPSSSSLSSPNETCYSFVRRAIQKLAGGRRGVHRPWFLESWTTCAKETPAKRFDRDGCNCCECEDVQNLPIELRRVDDEELPQRRQTFPSSQLISEIYSNLKSRSLTDIKTAENNNIVRSKSSVPSIQEALSTEENSDSKVEPVSTNSTLTKPKLVKQKKSICDEDAEEDLDKPTDMKKLVSTLPDFKIFHGSYHRGSVFKQRSLNEELMSVERLREKERVKQNIQKQASLNEELIYRRHRTLDSLKDSFFSVSTAKRFQLIKTGFTNKIKNSTTNIEKVTGSSLRNGFVRMFQNWKSSELVSPIIPEDETVITSPSMVGVAITEEKKENGTTTTGERRHSKEDGSDSSKDSSLQSDTSVDSEDSFASVIFVPKTDPTSPTPLSPGPTSPRVNNSSVPNSPRIKQSSCPTSPRIKQMPLSVYPLTKQLSSPKPTTCTTKSVSDSPLSPGSSDKTERDQPNTESTTDEQLSSNKTKVAESLAQKYAVPHIPKFRKTSLNSKVSPDKPPQSSINELSDKTRNERLKSIKELLSQKPGFGMRSVRSNYPIVRRSSMSNGNFDTIARPLPKLLSLELFNPETDDKDSDSSAVSSPDSIESVVENKTKSTPLTKFAFPPQPCSVKNINVDDKTKVSTSKSLLEAAADVANSLDEAVDKVIRSSPRAKRRQLKTGDVISVIQRHYDTDSVPLLSAEEPSAGCESSWDEECHRHLTDFADRLSEKLLKEIDQYREHSRESQAAFGSLESEHINDPYIHRLSEELNDLSKLSEEIQKQNEYLAKLSASDNFYNKLQCGNCKKTFCKCVRRTKCELKTKPETKLEKSEPDKIELLKKDKVLISDCSGNSAKSCEISESRTEDSIKSLSKADNTKTVEITDTSSFGATPKAVNKSVLKKGSSIESCESERGSSSNSVISSVATSVHFGLSMESTDGISEKGSSDSHKDTSSISRYSDGGSTASLVSCPEWTVFRNKLPEENSEIKIQQKREINSVGKINKDKSGLNPSLSDTSQESLPSDNIGGAITYHRYYHVFREGELDQLIEKYVQNLHIISSYYDHSSWCVVAEKVQVWTI</sequence>
<feature type="compositionally biased region" description="Basic residues" evidence="4">
    <location>
        <begin position="204"/>
        <end position="220"/>
    </location>
</feature>
<dbReference type="GO" id="GO:0002098">
    <property type="term" value="P:tRNA wobble uridine modification"/>
    <property type="evidence" value="ECO:0007669"/>
    <property type="project" value="TreeGrafter"/>
</dbReference>
<dbReference type="GO" id="GO:0005737">
    <property type="term" value="C:cytoplasm"/>
    <property type="evidence" value="ECO:0007669"/>
    <property type="project" value="TreeGrafter"/>
</dbReference>
<evidence type="ECO:0000256" key="4">
    <source>
        <dbReference type="SAM" id="MobiDB-lite"/>
    </source>
</evidence>
<reference evidence="6" key="1">
    <citation type="submission" date="2019-08" db="EMBL/GenBank/DDBJ databases">
        <title>The genome of the North American firefly Photinus pyralis.</title>
        <authorList>
            <consortium name="Photinus pyralis genome working group"/>
            <person name="Fallon T.R."/>
            <person name="Sander Lower S.E."/>
            <person name="Weng J.-K."/>
        </authorList>
    </citation>
    <scope>NUCLEOTIDE SEQUENCE</scope>
    <source>
        <strain evidence="6">TRF0915ILg1</strain>
        <tissue evidence="6">Whole body</tissue>
    </source>
</reference>
<feature type="compositionally biased region" description="Low complexity" evidence="4">
    <location>
        <begin position="170"/>
        <end position="181"/>
    </location>
</feature>
<feature type="compositionally biased region" description="Polar residues" evidence="4">
    <location>
        <begin position="689"/>
        <end position="703"/>
    </location>
</feature>
<dbReference type="OrthoDB" id="271595at2759"/>
<evidence type="ECO:0000256" key="3">
    <source>
        <dbReference type="SAM" id="Coils"/>
    </source>
</evidence>
<proteinExistence type="predicted"/>
<feature type="compositionally biased region" description="Polar residues" evidence="4">
    <location>
        <begin position="350"/>
        <end position="363"/>
    </location>
</feature>
<dbReference type="PANTHER" id="PTHR13069:SF37">
    <property type="entry name" value="FIRE DANCER"/>
    <property type="match status" value="1"/>
</dbReference>
<dbReference type="InterPro" id="IPR013216">
    <property type="entry name" value="Methyltransf_11"/>
</dbReference>
<dbReference type="SUPFAM" id="SSF53335">
    <property type="entry name" value="S-adenosyl-L-methionine-dependent methyltransferases"/>
    <property type="match status" value="1"/>
</dbReference>
<dbReference type="Pfam" id="PF08241">
    <property type="entry name" value="Methyltransf_11"/>
    <property type="match status" value="1"/>
</dbReference>
<evidence type="ECO:0000259" key="5">
    <source>
        <dbReference type="Pfam" id="PF08241"/>
    </source>
</evidence>
<feature type="compositionally biased region" description="Basic and acidic residues" evidence="4">
    <location>
        <begin position="1156"/>
        <end position="1168"/>
    </location>
</feature>
<evidence type="ECO:0000256" key="1">
    <source>
        <dbReference type="ARBA" id="ARBA00022603"/>
    </source>
</evidence>
<dbReference type="GO" id="GO:0000049">
    <property type="term" value="F:tRNA binding"/>
    <property type="evidence" value="ECO:0007669"/>
    <property type="project" value="TreeGrafter"/>
</dbReference>
<feature type="region of interest" description="Disordered" evidence="4">
    <location>
        <begin position="170"/>
        <end position="239"/>
    </location>
</feature>
<feature type="compositionally biased region" description="Low complexity" evidence="4">
    <location>
        <begin position="618"/>
        <end position="631"/>
    </location>
</feature>
<feature type="compositionally biased region" description="Low complexity" evidence="4">
    <location>
        <begin position="814"/>
        <end position="825"/>
    </location>
</feature>
<name>A0A8K0DT40_IGNLU</name>
<feature type="compositionally biased region" description="Polar residues" evidence="4">
    <location>
        <begin position="1224"/>
        <end position="1236"/>
    </location>
</feature>
<comment type="caution">
    <text evidence="6">The sequence shown here is derived from an EMBL/GenBank/DDBJ whole genome shotgun (WGS) entry which is preliminary data.</text>
</comment>
<feature type="compositionally biased region" description="Low complexity" evidence="4">
    <location>
        <begin position="658"/>
        <end position="680"/>
    </location>
</feature>
<feature type="region of interest" description="Disordered" evidence="4">
    <location>
        <begin position="545"/>
        <end position="749"/>
    </location>
</feature>
<dbReference type="EMBL" id="VTPC01000391">
    <property type="protein sequence ID" value="KAF2905980.1"/>
    <property type="molecule type" value="Genomic_DNA"/>
</dbReference>
<evidence type="ECO:0000313" key="6">
    <source>
        <dbReference type="EMBL" id="KAF2905980.1"/>
    </source>
</evidence>
<feature type="compositionally biased region" description="Polar residues" evidence="4">
    <location>
        <begin position="724"/>
        <end position="742"/>
    </location>
</feature>
<dbReference type="PANTHER" id="PTHR13069">
    <property type="entry name" value="ALKYLATED DNA REPAIR PROTEIN ALKB HOMOLOG 8"/>
    <property type="match status" value="1"/>
</dbReference>
<feature type="compositionally biased region" description="Pro residues" evidence="4">
    <location>
        <begin position="608"/>
        <end position="617"/>
    </location>
</feature>
<dbReference type="Proteomes" id="UP000801492">
    <property type="component" value="Unassembled WGS sequence"/>
</dbReference>
<feature type="region of interest" description="Disordered" evidence="4">
    <location>
        <begin position="805"/>
        <end position="829"/>
    </location>
</feature>
<keyword evidence="3" id="KW-0175">Coiled coil</keyword>
<feature type="region of interest" description="Disordered" evidence="4">
    <location>
        <begin position="350"/>
        <end position="376"/>
    </location>
</feature>
<feature type="compositionally biased region" description="Polar residues" evidence="4">
    <location>
        <begin position="193"/>
        <end position="203"/>
    </location>
</feature>
<keyword evidence="1" id="KW-0489">Methyltransferase</keyword>
<dbReference type="CDD" id="cd02440">
    <property type="entry name" value="AdoMet_MTases"/>
    <property type="match status" value="1"/>
</dbReference>